<gene>
    <name evidence="2" type="ordered locus">Caka_3097</name>
</gene>
<keyword evidence="1" id="KW-0812">Transmembrane</keyword>
<keyword evidence="3" id="KW-1185">Reference proteome</keyword>
<evidence type="ECO:0000313" key="2">
    <source>
        <dbReference type="EMBL" id="ADE56110.1"/>
    </source>
</evidence>
<dbReference type="AlphaFoldDB" id="D5EI70"/>
<accession>D5EI70</accession>
<keyword evidence="1" id="KW-0472">Membrane</keyword>
<feature type="transmembrane region" description="Helical" evidence="1">
    <location>
        <begin position="28"/>
        <end position="50"/>
    </location>
</feature>
<dbReference type="KEGG" id="caa:Caka_3097"/>
<dbReference type="HOGENOM" id="CLU_1624337_0_0_0"/>
<organism evidence="2 3">
    <name type="scientific">Coraliomargarita akajimensis (strain DSM 45221 / IAM 15411 / JCM 23193 / KCTC 12865 / 04OKA010-24)</name>
    <dbReference type="NCBI Taxonomy" id="583355"/>
    <lineage>
        <taxon>Bacteria</taxon>
        <taxon>Pseudomonadati</taxon>
        <taxon>Verrucomicrobiota</taxon>
        <taxon>Opitutia</taxon>
        <taxon>Puniceicoccales</taxon>
        <taxon>Coraliomargaritaceae</taxon>
        <taxon>Coraliomargarita</taxon>
    </lineage>
</organism>
<reference evidence="2 3" key="1">
    <citation type="journal article" date="2010" name="Stand. Genomic Sci.">
        <title>Complete genome sequence of Coraliomargarita akajimensis type strain (04OKA010-24).</title>
        <authorList>
            <person name="Mavromatis K."/>
            <person name="Abt B."/>
            <person name="Brambilla E."/>
            <person name="Lapidus A."/>
            <person name="Copeland A."/>
            <person name="Deshpande S."/>
            <person name="Nolan M."/>
            <person name="Lucas S."/>
            <person name="Tice H."/>
            <person name="Cheng J.F."/>
            <person name="Han C."/>
            <person name="Detter J.C."/>
            <person name="Woyke T."/>
            <person name="Goodwin L."/>
            <person name="Pitluck S."/>
            <person name="Held B."/>
            <person name="Brettin T."/>
            <person name="Tapia R."/>
            <person name="Ivanova N."/>
            <person name="Mikhailova N."/>
            <person name="Pati A."/>
            <person name="Liolios K."/>
            <person name="Chen A."/>
            <person name="Palaniappan K."/>
            <person name="Land M."/>
            <person name="Hauser L."/>
            <person name="Chang Y.J."/>
            <person name="Jeffries C.D."/>
            <person name="Rohde M."/>
            <person name="Goker M."/>
            <person name="Bristow J."/>
            <person name="Eisen J.A."/>
            <person name="Markowitz V."/>
            <person name="Hugenholtz P."/>
            <person name="Klenk H.P."/>
            <person name="Kyrpides N.C."/>
        </authorList>
    </citation>
    <scope>NUCLEOTIDE SEQUENCE [LARGE SCALE GENOMIC DNA]</scope>
    <source>
        <strain evidence="3">DSM 45221 / IAM 15411 / JCM 23193 / KCTC 12865</strain>
    </source>
</reference>
<evidence type="ECO:0000313" key="3">
    <source>
        <dbReference type="Proteomes" id="UP000000925"/>
    </source>
</evidence>
<protein>
    <submittedName>
        <fullName evidence="2">Uncharacterized protein</fullName>
    </submittedName>
</protein>
<dbReference type="Proteomes" id="UP000000925">
    <property type="component" value="Chromosome"/>
</dbReference>
<keyword evidence="1" id="KW-1133">Transmembrane helix</keyword>
<evidence type="ECO:0000256" key="1">
    <source>
        <dbReference type="SAM" id="Phobius"/>
    </source>
</evidence>
<dbReference type="EMBL" id="CP001998">
    <property type="protein sequence ID" value="ADE56110.1"/>
    <property type="molecule type" value="Genomic_DNA"/>
</dbReference>
<sequence length="163" mass="18554">MTIQHGPTLTTRPDSTKSKKMKNALKRITIGLFAASTLYFGAFYLMGWLAPSNGTINQFYSRHFYKLREWKEREHLKQVERYEGSFSNYADGKARIQYGEGKGISFFIPESLRSQTEIIPDGAIVSANIGPLLDHSSVGIYHYELRTIRFQPKGPIQSERDSG</sequence>
<proteinExistence type="predicted"/>
<name>D5EI70_CORAD</name>
<dbReference type="STRING" id="583355.Caka_3097"/>